<evidence type="ECO:0000256" key="8">
    <source>
        <dbReference type="SAM" id="Phobius"/>
    </source>
</evidence>
<feature type="domain" description="LITAF" evidence="9">
    <location>
        <begin position="66"/>
        <end position="138"/>
    </location>
</feature>
<feature type="transmembrane region" description="Helical" evidence="8">
    <location>
        <begin position="93"/>
        <end position="116"/>
    </location>
</feature>
<comment type="similarity">
    <text evidence="4">Belongs to the CDIP1/LITAF family.</text>
</comment>
<evidence type="ECO:0000256" key="5">
    <source>
        <dbReference type="ARBA" id="ARBA00022723"/>
    </source>
</evidence>
<keyword evidence="8" id="KW-1133">Transmembrane helix</keyword>
<evidence type="ECO:0000256" key="4">
    <source>
        <dbReference type="ARBA" id="ARBA00005975"/>
    </source>
</evidence>
<keyword evidence="7 8" id="KW-0472">Membrane</keyword>
<dbReference type="Proteomes" id="UP000838878">
    <property type="component" value="Chromosome 7"/>
</dbReference>
<dbReference type="SMART" id="SM00714">
    <property type="entry name" value="LITAF"/>
    <property type="match status" value="1"/>
</dbReference>
<accession>A0A8J9UXV4</accession>
<evidence type="ECO:0000256" key="7">
    <source>
        <dbReference type="ARBA" id="ARBA00023136"/>
    </source>
</evidence>
<dbReference type="PANTHER" id="PTHR23292:SF14">
    <property type="entry name" value="FI16615P1-RELATED"/>
    <property type="match status" value="1"/>
</dbReference>
<evidence type="ECO:0000256" key="3">
    <source>
        <dbReference type="ARBA" id="ARBA00004630"/>
    </source>
</evidence>
<dbReference type="InterPro" id="IPR037519">
    <property type="entry name" value="LITAF_fam"/>
</dbReference>
<dbReference type="Pfam" id="PF10601">
    <property type="entry name" value="zf-LITAF-like"/>
    <property type="match status" value="1"/>
</dbReference>
<organism evidence="10 11">
    <name type="scientific">Brenthis ino</name>
    <name type="common">lesser marbled fritillary</name>
    <dbReference type="NCBI Taxonomy" id="405034"/>
    <lineage>
        <taxon>Eukaryota</taxon>
        <taxon>Metazoa</taxon>
        <taxon>Ecdysozoa</taxon>
        <taxon>Arthropoda</taxon>
        <taxon>Hexapoda</taxon>
        <taxon>Insecta</taxon>
        <taxon>Pterygota</taxon>
        <taxon>Neoptera</taxon>
        <taxon>Endopterygota</taxon>
        <taxon>Lepidoptera</taxon>
        <taxon>Glossata</taxon>
        <taxon>Ditrysia</taxon>
        <taxon>Papilionoidea</taxon>
        <taxon>Nymphalidae</taxon>
        <taxon>Heliconiinae</taxon>
        <taxon>Argynnini</taxon>
        <taxon>Brenthis</taxon>
    </lineage>
</organism>
<protein>
    <recommendedName>
        <fullName evidence="9">LITAF domain-containing protein</fullName>
    </recommendedName>
</protein>
<evidence type="ECO:0000256" key="1">
    <source>
        <dbReference type="ARBA" id="ARBA00004414"/>
    </source>
</evidence>
<name>A0A8J9UXV4_9NEOP</name>
<dbReference type="GO" id="GO:0031902">
    <property type="term" value="C:late endosome membrane"/>
    <property type="evidence" value="ECO:0007669"/>
    <property type="project" value="UniProtKB-SubCell"/>
</dbReference>
<dbReference type="PANTHER" id="PTHR23292">
    <property type="entry name" value="LIPOPOLYSACCHARIDE-INDUCED TUMOR NECROSIS FACTOR-ALPHA FACTOR"/>
    <property type="match status" value="1"/>
</dbReference>
<gene>
    <name evidence="10" type="ORF">BINO364_LOCUS13665</name>
</gene>
<dbReference type="AlphaFoldDB" id="A0A8J9UXV4"/>
<sequence length="139" mass="15416">MNNRGENSNTSSSVIGHRGIANQIIGHPQDPPPPYSPTDVISRPPVANEHIIHQTIIVHQSLRDVPTYFNCPSCHKRVLTTVQFVNSNKTHMLAGFICGLTLCCMLCCLSALPYMVTSFKTADHYCSNCNYYLGSYSKI</sequence>
<keyword evidence="11" id="KW-1185">Reference proteome</keyword>
<evidence type="ECO:0000313" key="11">
    <source>
        <dbReference type="Proteomes" id="UP000838878"/>
    </source>
</evidence>
<dbReference type="OrthoDB" id="5599753at2759"/>
<feature type="non-terminal residue" evidence="10">
    <location>
        <position position="139"/>
    </location>
</feature>
<evidence type="ECO:0000256" key="6">
    <source>
        <dbReference type="ARBA" id="ARBA00022833"/>
    </source>
</evidence>
<evidence type="ECO:0000313" key="10">
    <source>
        <dbReference type="EMBL" id="CAH0728451.1"/>
    </source>
</evidence>
<dbReference type="GO" id="GO:0005765">
    <property type="term" value="C:lysosomal membrane"/>
    <property type="evidence" value="ECO:0007669"/>
    <property type="project" value="UniProtKB-SubCell"/>
</dbReference>
<reference evidence="10" key="1">
    <citation type="submission" date="2021-12" db="EMBL/GenBank/DDBJ databases">
        <authorList>
            <person name="Martin H S."/>
        </authorList>
    </citation>
    <scope>NUCLEOTIDE SEQUENCE</scope>
</reference>
<evidence type="ECO:0000256" key="2">
    <source>
        <dbReference type="ARBA" id="ARBA00004481"/>
    </source>
</evidence>
<dbReference type="EMBL" id="OV170227">
    <property type="protein sequence ID" value="CAH0728451.1"/>
    <property type="molecule type" value="Genomic_DNA"/>
</dbReference>
<dbReference type="InterPro" id="IPR006629">
    <property type="entry name" value="LITAF"/>
</dbReference>
<dbReference type="GO" id="GO:0008270">
    <property type="term" value="F:zinc ion binding"/>
    <property type="evidence" value="ECO:0007669"/>
    <property type="project" value="TreeGrafter"/>
</dbReference>
<keyword evidence="5" id="KW-0479">Metal-binding</keyword>
<keyword evidence="6" id="KW-0862">Zinc</keyword>
<evidence type="ECO:0000259" key="9">
    <source>
        <dbReference type="SMART" id="SM00714"/>
    </source>
</evidence>
<keyword evidence="8" id="KW-0812">Transmembrane</keyword>
<comment type="subcellular location">
    <subcellularLocation>
        <location evidence="2">Endosome membrane</location>
        <topology evidence="2">Peripheral membrane protein</topology>
    </subcellularLocation>
    <subcellularLocation>
        <location evidence="1">Late endosome membrane</location>
    </subcellularLocation>
    <subcellularLocation>
        <location evidence="3">Lysosome membrane</location>
        <topology evidence="3">Peripheral membrane protein</topology>
        <orientation evidence="3">Cytoplasmic side</orientation>
    </subcellularLocation>
</comment>
<proteinExistence type="inferred from homology"/>